<gene>
    <name evidence="2" type="ORF">GYMLUDRAFT_58325</name>
</gene>
<sequence>MNQIGDSEAADDECLNSRARDSSSPLFDGAPAELIGHIRDWDLSTFRWKSKLNERFSALTDEVKEETVPSTETDMPTEVYHLDYANYLCPMELNNDGGYKASIKAEKIKTELTNDLCTQQRSHQCLCQNQRRA</sequence>
<accession>A0A0D0D0R4</accession>
<proteinExistence type="predicted"/>
<name>A0A0D0D0R4_9AGAR</name>
<keyword evidence="3" id="KW-1185">Reference proteome</keyword>
<evidence type="ECO:0000256" key="1">
    <source>
        <dbReference type="SAM" id="MobiDB-lite"/>
    </source>
</evidence>
<dbReference type="EMBL" id="KN834767">
    <property type="protein sequence ID" value="KIK62608.1"/>
    <property type="molecule type" value="Genomic_DNA"/>
</dbReference>
<feature type="region of interest" description="Disordered" evidence="1">
    <location>
        <begin position="1"/>
        <end position="26"/>
    </location>
</feature>
<protein>
    <submittedName>
        <fullName evidence="2">Uncharacterized protein</fullName>
    </submittedName>
</protein>
<evidence type="ECO:0000313" key="2">
    <source>
        <dbReference type="EMBL" id="KIK62608.1"/>
    </source>
</evidence>
<dbReference type="AlphaFoldDB" id="A0A0D0D0R4"/>
<reference evidence="2 3" key="1">
    <citation type="submission" date="2014-04" db="EMBL/GenBank/DDBJ databases">
        <title>Evolutionary Origins and Diversification of the Mycorrhizal Mutualists.</title>
        <authorList>
            <consortium name="DOE Joint Genome Institute"/>
            <consortium name="Mycorrhizal Genomics Consortium"/>
            <person name="Kohler A."/>
            <person name="Kuo A."/>
            <person name="Nagy L.G."/>
            <person name="Floudas D."/>
            <person name="Copeland A."/>
            <person name="Barry K.W."/>
            <person name="Cichocki N."/>
            <person name="Veneault-Fourrey C."/>
            <person name="LaButti K."/>
            <person name="Lindquist E.A."/>
            <person name="Lipzen A."/>
            <person name="Lundell T."/>
            <person name="Morin E."/>
            <person name="Murat C."/>
            <person name="Riley R."/>
            <person name="Ohm R."/>
            <person name="Sun H."/>
            <person name="Tunlid A."/>
            <person name="Henrissat B."/>
            <person name="Grigoriev I.V."/>
            <person name="Hibbett D.S."/>
            <person name="Martin F."/>
        </authorList>
    </citation>
    <scope>NUCLEOTIDE SEQUENCE [LARGE SCALE GENOMIC DNA]</scope>
    <source>
        <strain evidence="2 3">FD-317 M1</strain>
    </source>
</reference>
<dbReference type="Proteomes" id="UP000053593">
    <property type="component" value="Unassembled WGS sequence"/>
</dbReference>
<evidence type="ECO:0000313" key="3">
    <source>
        <dbReference type="Proteomes" id="UP000053593"/>
    </source>
</evidence>
<organism evidence="2 3">
    <name type="scientific">Collybiopsis luxurians FD-317 M1</name>
    <dbReference type="NCBI Taxonomy" id="944289"/>
    <lineage>
        <taxon>Eukaryota</taxon>
        <taxon>Fungi</taxon>
        <taxon>Dikarya</taxon>
        <taxon>Basidiomycota</taxon>
        <taxon>Agaricomycotina</taxon>
        <taxon>Agaricomycetes</taxon>
        <taxon>Agaricomycetidae</taxon>
        <taxon>Agaricales</taxon>
        <taxon>Marasmiineae</taxon>
        <taxon>Omphalotaceae</taxon>
        <taxon>Collybiopsis</taxon>
        <taxon>Collybiopsis luxurians</taxon>
    </lineage>
</organism>
<dbReference type="HOGENOM" id="CLU_1906947_0_0_1"/>